<dbReference type="InterPro" id="IPR050166">
    <property type="entry name" value="ABC_transporter_ATP-bind"/>
</dbReference>
<dbReference type="InterPro" id="IPR003593">
    <property type="entry name" value="AAA+_ATPase"/>
</dbReference>
<dbReference type="InterPro" id="IPR017871">
    <property type="entry name" value="ABC_transporter-like_CS"/>
</dbReference>
<gene>
    <name evidence="5" type="ORF">ACFQS1_00250</name>
</gene>
<dbReference type="GO" id="GO:0005524">
    <property type="term" value="F:ATP binding"/>
    <property type="evidence" value="ECO:0007669"/>
    <property type="project" value="UniProtKB-KW"/>
</dbReference>
<dbReference type="Gene3D" id="3.40.50.300">
    <property type="entry name" value="P-loop containing nucleotide triphosphate hydrolases"/>
    <property type="match status" value="1"/>
</dbReference>
<evidence type="ECO:0000256" key="1">
    <source>
        <dbReference type="ARBA" id="ARBA00022448"/>
    </source>
</evidence>
<keyword evidence="6" id="KW-1185">Reference proteome</keyword>
<dbReference type="RefSeq" id="WP_378963784.1">
    <property type="nucleotide sequence ID" value="NZ_JBHTBJ010000001.1"/>
</dbReference>
<reference evidence="6" key="1">
    <citation type="journal article" date="2019" name="Int. J. Syst. Evol. Microbiol.">
        <title>The Global Catalogue of Microorganisms (GCM) 10K type strain sequencing project: providing services to taxonomists for standard genome sequencing and annotation.</title>
        <authorList>
            <consortium name="The Broad Institute Genomics Platform"/>
            <consortium name="The Broad Institute Genome Sequencing Center for Infectious Disease"/>
            <person name="Wu L."/>
            <person name="Ma J."/>
        </authorList>
    </citation>
    <scope>NUCLEOTIDE SEQUENCE [LARGE SCALE GENOMIC DNA]</scope>
    <source>
        <strain evidence="6">XZYJT-10</strain>
    </source>
</reference>
<evidence type="ECO:0000313" key="6">
    <source>
        <dbReference type="Proteomes" id="UP001596548"/>
    </source>
</evidence>
<dbReference type="InterPro" id="IPR003439">
    <property type="entry name" value="ABC_transporter-like_ATP-bd"/>
</dbReference>
<proteinExistence type="predicted"/>
<dbReference type="InterPro" id="IPR027417">
    <property type="entry name" value="P-loop_NTPase"/>
</dbReference>
<evidence type="ECO:0000259" key="4">
    <source>
        <dbReference type="PROSITE" id="PS50893"/>
    </source>
</evidence>
<dbReference type="PROSITE" id="PS50893">
    <property type="entry name" value="ABC_TRANSPORTER_2"/>
    <property type="match status" value="1"/>
</dbReference>
<protein>
    <submittedName>
        <fullName evidence="5">ABC transporter ATP-binding protein</fullName>
    </submittedName>
</protein>
<evidence type="ECO:0000313" key="5">
    <source>
        <dbReference type="EMBL" id="MFC7272395.1"/>
    </source>
</evidence>
<keyword evidence="2" id="KW-0547">Nucleotide-binding</keyword>
<dbReference type="EMBL" id="JBHTBJ010000001">
    <property type="protein sequence ID" value="MFC7272395.1"/>
    <property type="molecule type" value="Genomic_DNA"/>
</dbReference>
<dbReference type="PROSITE" id="PS00211">
    <property type="entry name" value="ABC_TRANSPORTER_1"/>
    <property type="match status" value="1"/>
</dbReference>
<comment type="caution">
    <text evidence="5">The sequence shown here is derived from an EMBL/GenBank/DDBJ whole genome shotgun (WGS) entry which is preliminary data.</text>
</comment>
<dbReference type="PANTHER" id="PTHR42788:SF13">
    <property type="entry name" value="ALIPHATIC SULFONATES IMPORT ATP-BINDING PROTEIN SSUB"/>
    <property type="match status" value="1"/>
</dbReference>
<dbReference type="PANTHER" id="PTHR42788">
    <property type="entry name" value="TAURINE IMPORT ATP-BINDING PROTEIN-RELATED"/>
    <property type="match status" value="1"/>
</dbReference>
<dbReference type="Pfam" id="PF00005">
    <property type="entry name" value="ABC_tran"/>
    <property type="match status" value="1"/>
</dbReference>
<evidence type="ECO:0000256" key="2">
    <source>
        <dbReference type="ARBA" id="ARBA00022741"/>
    </source>
</evidence>
<feature type="domain" description="ABC transporter" evidence="4">
    <location>
        <begin position="3"/>
        <end position="234"/>
    </location>
</feature>
<organism evidence="5 6">
    <name type="scientific">Paractinoplanes rhizophilus</name>
    <dbReference type="NCBI Taxonomy" id="1416877"/>
    <lineage>
        <taxon>Bacteria</taxon>
        <taxon>Bacillati</taxon>
        <taxon>Actinomycetota</taxon>
        <taxon>Actinomycetes</taxon>
        <taxon>Micromonosporales</taxon>
        <taxon>Micromonosporaceae</taxon>
        <taxon>Paractinoplanes</taxon>
    </lineage>
</organism>
<accession>A0ABW2HGZ4</accession>
<dbReference type="Proteomes" id="UP001596548">
    <property type="component" value="Unassembled WGS sequence"/>
</dbReference>
<evidence type="ECO:0000256" key="3">
    <source>
        <dbReference type="ARBA" id="ARBA00022840"/>
    </source>
</evidence>
<dbReference type="CDD" id="cd03293">
    <property type="entry name" value="ABC_NrtD_SsuB_transporters"/>
    <property type="match status" value="1"/>
</dbReference>
<sequence>MIDKVTKVFNQGRADEVTALSEVSLTVGDGEFVSLIGPSGCGKSTLLRLIADLIEPTAGTVRVAGKDAGRARRDQDYGIAFQQAGLFEWRTVRRNVELPLELRGLGKAERRARADQMLALVGLEEFGGHYPAQLSGGMQQRVAIARALAVQPPLLLMDEPFGALDEMTRERLQAELLGICAQTGTSTIFVTHSISEAVFLSHRVVVMSARPGRITAAVEVDLAARDEAARQSDAYFEHVTAVRQALRGIPASI</sequence>
<dbReference type="SMART" id="SM00382">
    <property type="entry name" value="AAA"/>
    <property type="match status" value="1"/>
</dbReference>
<name>A0ABW2HGZ4_9ACTN</name>
<dbReference type="SUPFAM" id="SSF52540">
    <property type="entry name" value="P-loop containing nucleoside triphosphate hydrolases"/>
    <property type="match status" value="1"/>
</dbReference>
<keyword evidence="3 5" id="KW-0067">ATP-binding</keyword>
<keyword evidence="1" id="KW-0813">Transport</keyword>